<evidence type="ECO:0000256" key="2">
    <source>
        <dbReference type="SAM" id="Phobius"/>
    </source>
</evidence>
<dbReference type="AlphaFoldDB" id="A0A6C0CJ83"/>
<name>A0A6C0CJ83_9ZZZZ</name>
<protein>
    <submittedName>
        <fullName evidence="3">Uncharacterized protein</fullName>
    </submittedName>
</protein>
<proteinExistence type="predicted"/>
<evidence type="ECO:0000313" key="3">
    <source>
        <dbReference type="EMBL" id="QHT03605.1"/>
    </source>
</evidence>
<dbReference type="EMBL" id="MN739414">
    <property type="protein sequence ID" value="QHT03605.1"/>
    <property type="molecule type" value="Genomic_DNA"/>
</dbReference>
<feature type="transmembrane region" description="Helical" evidence="2">
    <location>
        <begin position="6"/>
        <end position="26"/>
    </location>
</feature>
<evidence type="ECO:0000256" key="1">
    <source>
        <dbReference type="SAM" id="MobiDB-lite"/>
    </source>
</evidence>
<sequence length="318" mass="34758">MGDGNSTLLMVVIVVIAIIVVLWLLWNLNKDSIRVGPRPEPVGGVKSENVGPGEVKISWHKALNATKYRIFIGGDNDGDYDDAPMSSKKVGATRPFVKAGPKVGCGQDCCPGTCDACVSQQNYQQLIETTHNEVIVESCQAQFCYIVVAYNEFNQSGECTTVYFANPECSCEDVEAWVASSNCTGTVIKWRRPKCCEFLHIYVNSVQIDVVDARLETITLPSIPLTATIKVACEGDCSTGPQIIIQPLPMPPHDDDCGCEEHHHHHSCNGPRVSGPPGFKSRPRSRPAPRLPVPNKRTDRARLAVVVPKTPRVAIPKQ</sequence>
<feature type="region of interest" description="Disordered" evidence="1">
    <location>
        <begin position="266"/>
        <end position="301"/>
    </location>
</feature>
<keyword evidence="2" id="KW-0812">Transmembrane</keyword>
<keyword evidence="2" id="KW-0472">Membrane</keyword>
<accession>A0A6C0CJ83</accession>
<organism evidence="3">
    <name type="scientific">viral metagenome</name>
    <dbReference type="NCBI Taxonomy" id="1070528"/>
    <lineage>
        <taxon>unclassified sequences</taxon>
        <taxon>metagenomes</taxon>
        <taxon>organismal metagenomes</taxon>
    </lineage>
</organism>
<keyword evidence="2" id="KW-1133">Transmembrane helix</keyword>
<reference evidence="3" key="1">
    <citation type="journal article" date="2020" name="Nature">
        <title>Giant virus diversity and host interactions through global metagenomics.</title>
        <authorList>
            <person name="Schulz F."/>
            <person name="Roux S."/>
            <person name="Paez-Espino D."/>
            <person name="Jungbluth S."/>
            <person name="Walsh D.A."/>
            <person name="Denef V.J."/>
            <person name="McMahon K.D."/>
            <person name="Konstantinidis K.T."/>
            <person name="Eloe-Fadrosh E.A."/>
            <person name="Kyrpides N.C."/>
            <person name="Woyke T."/>
        </authorList>
    </citation>
    <scope>NUCLEOTIDE SEQUENCE</scope>
    <source>
        <strain evidence="3">GVMAG-M-3300021079-18</strain>
    </source>
</reference>